<dbReference type="EMBL" id="CVQH01003335">
    <property type="protein sequence ID" value="CRK12025.1"/>
    <property type="molecule type" value="Genomic_DNA"/>
</dbReference>
<protein>
    <submittedName>
        <fullName evidence="1">Uncharacterized protein</fullName>
    </submittedName>
</protein>
<proteinExistence type="predicted"/>
<dbReference type="Proteomes" id="UP000044602">
    <property type="component" value="Unassembled WGS sequence"/>
</dbReference>
<evidence type="ECO:0000313" key="1">
    <source>
        <dbReference type="EMBL" id="CRK12025.1"/>
    </source>
</evidence>
<keyword evidence="2" id="KW-1185">Reference proteome</keyword>
<accession>A0A0G4KRE2</accession>
<organism evidence="1 2">
    <name type="scientific">Verticillium longisporum</name>
    <name type="common">Verticillium dahliae var. longisporum</name>
    <dbReference type="NCBI Taxonomy" id="100787"/>
    <lineage>
        <taxon>Eukaryota</taxon>
        <taxon>Fungi</taxon>
        <taxon>Dikarya</taxon>
        <taxon>Ascomycota</taxon>
        <taxon>Pezizomycotina</taxon>
        <taxon>Sordariomycetes</taxon>
        <taxon>Hypocreomycetidae</taxon>
        <taxon>Glomerellales</taxon>
        <taxon>Plectosphaerellaceae</taxon>
        <taxon>Verticillium</taxon>
    </lineage>
</organism>
<feature type="non-terminal residue" evidence="1">
    <location>
        <position position="1"/>
    </location>
</feature>
<name>A0A0G4KRE2_VERLO</name>
<gene>
    <name evidence="1" type="ORF">BN1708_002414</name>
</gene>
<dbReference type="AlphaFoldDB" id="A0A0G4KRE2"/>
<sequence length="59" mass="6779">RSKLRAFKFRFAAIPTWASVISGHEERDKVAAFNGWLIIWGVVIANWVDYACATYQTDM</sequence>
<evidence type="ECO:0000313" key="2">
    <source>
        <dbReference type="Proteomes" id="UP000044602"/>
    </source>
</evidence>
<reference evidence="1 2" key="1">
    <citation type="submission" date="2015-05" db="EMBL/GenBank/DDBJ databases">
        <authorList>
            <person name="Wang D.B."/>
            <person name="Wang M."/>
        </authorList>
    </citation>
    <scope>NUCLEOTIDE SEQUENCE [LARGE SCALE GENOMIC DNA]</scope>
    <source>
        <strain evidence="1">VL1</strain>
    </source>
</reference>